<feature type="domain" description="RRM" evidence="7">
    <location>
        <begin position="325"/>
        <end position="395"/>
    </location>
</feature>
<reference evidence="9 10" key="1">
    <citation type="journal article" date="2016" name="Proc. Natl. Acad. Sci. U.S.A.">
        <title>Comparative genomics of biotechnologically important yeasts.</title>
        <authorList>
            <person name="Riley R."/>
            <person name="Haridas S."/>
            <person name="Wolfe K.H."/>
            <person name="Lopes M.R."/>
            <person name="Hittinger C.T."/>
            <person name="Goeker M."/>
            <person name="Salamov A.A."/>
            <person name="Wisecaver J.H."/>
            <person name="Long T.M."/>
            <person name="Calvey C.H."/>
            <person name="Aerts A.L."/>
            <person name="Barry K.W."/>
            <person name="Choi C."/>
            <person name="Clum A."/>
            <person name="Coughlan A.Y."/>
            <person name="Deshpande S."/>
            <person name="Douglass A.P."/>
            <person name="Hanson S.J."/>
            <person name="Klenk H.-P."/>
            <person name="LaButti K.M."/>
            <person name="Lapidus A."/>
            <person name="Lindquist E.A."/>
            <person name="Lipzen A.M."/>
            <person name="Meier-Kolthoff J.P."/>
            <person name="Ohm R.A."/>
            <person name="Otillar R.P."/>
            <person name="Pangilinan J.L."/>
            <person name="Peng Y."/>
            <person name="Rokas A."/>
            <person name="Rosa C.A."/>
            <person name="Scheuner C."/>
            <person name="Sibirny A.A."/>
            <person name="Slot J.C."/>
            <person name="Stielow J.B."/>
            <person name="Sun H."/>
            <person name="Kurtzman C.P."/>
            <person name="Blackwell M."/>
            <person name="Grigoriev I.V."/>
            <person name="Jeffries T.W."/>
        </authorList>
    </citation>
    <scope>NUCLEOTIDE SEQUENCE [LARGE SCALE GENOMIC DNA]</scope>
    <source>
        <strain evidence="10">ATCC 58044 / CBS 1984 / NCYC 433 / NRRL Y-366-8</strain>
    </source>
</reference>
<dbReference type="GO" id="GO:0071028">
    <property type="term" value="P:nuclear mRNA surveillance"/>
    <property type="evidence" value="ECO:0007669"/>
    <property type="project" value="EnsemblFungi"/>
</dbReference>
<dbReference type="SUPFAM" id="SSF48464">
    <property type="entry name" value="ENTH/VHS domain"/>
    <property type="match status" value="1"/>
</dbReference>
<dbReference type="Gene3D" id="3.30.70.330">
    <property type="match status" value="1"/>
</dbReference>
<dbReference type="PROSITE" id="PS50102">
    <property type="entry name" value="RRM"/>
    <property type="match status" value="1"/>
</dbReference>
<keyword evidence="3 5" id="KW-0694">RNA-binding</keyword>
<dbReference type="PANTHER" id="PTHR23140:SF4">
    <property type="entry name" value="PROTEIN CBR-NRD-1"/>
    <property type="match status" value="1"/>
</dbReference>
<dbReference type="SMART" id="SM00360">
    <property type="entry name" value="RRM"/>
    <property type="match status" value="1"/>
</dbReference>
<dbReference type="GO" id="GO:0019904">
    <property type="term" value="F:protein domain specific binding"/>
    <property type="evidence" value="ECO:0007669"/>
    <property type="project" value="EnsemblFungi"/>
</dbReference>
<dbReference type="GO" id="GO:0071041">
    <property type="term" value="P:antisense RNA transcript catabolic process"/>
    <property type="evidence" value="ECO:0007669"/>
    <property type="project" value="EnsemblFungi"/>
</dbReference>
<dbReference type="GO" id="GO:0035649">
    <property type="term" value="C:Nrd1 complex"/>
    <property type="evidence" value="ECO:0007669"/>
    <property type="project" value="EnsemblFungi"/>
</dbReference>
<dbReference type="GO" id="GO:0005634">
    <property type="term" value="C:nucleus"/>
    <property type="evidence" value="ECO:0007669"/>
    <property type="project" value="UniProtKB-SubCell"/>
</dbReference>
<evidence type="ECO:0000256" key="4">
    <source>
        <dbReference type="ARBA" id="ARBA00023242"/>
    </source>
</evidence>
<dbReference type="InterPro" id="IPR012677">
    <property type="entry name" value="Nucleotide-bd_a/b_plait_sf"/>
</dbReference>
<feature type="region of interest" description="Disordered" evidence="6">
    <location>
        <begin position="159"/>
        <end position="199"/>
    </location>
</feature>
<dbReference type="InterPro" id="IPR008942">
    <property type="entry name" value="ENTH_VHS"/>
</dbReference>
<evidence type="ECO:0000259" key="7">
    <source>
        <dbReference type="PROSITE" id="PS50102"/>
    </source>
</evidence>
<dbReference type="PROSITE" id="PS51391">
    <property type="entry name" value="CID"/>
    <property type="match status" value="1"/>
</dbReference>
<dbReference type="InterPro" id="IPR006569">
    <property type="entry name" value="CID_dom"/>
</dbReference>
<keyword evidence="2" id="KW-0597">Phosphoprotein</keyword>
<dbReference type="FunFam" id="3.30.70.330:FF:000397">
    <property type="entry name" value="RNA binding protein Nrd1"/>
    <property type="match status" value="1"/>
</dbReference>
<keyword evidence="4" id="KW-0539">Nucleus</keyword>
<name>A0A1E3P1K1_WICAA</name>
<dbReference type="GeneID" id="30200013"/>
<dbReference type="InterPro" id="IPR000504">
    <property type="entry name" value="RRM_dom"/>
</dbReference>
<proteinExistence type="predicted"/>
<comment type="subcellular location">
    <subcellularLocation>
        <location evidence="1">Nucleus</location>
    </subcellularLocation>
</comment>
<feature type="domain" description="CID" evidence="8">
    <location>
        <begin position="1"/>
        <end position="152"/>
    </location>
</feature>
<accession>A0A1E3P1K1</accession>
<dbReference type="Proteomes" id="UP000094112">
    <property type="component" value="Unassembled WGS sequence"/>
</dbReference>
<dbReference type="Pfam" id="PF00076">
    <property type="entry name" value="RRM_1"/>
    <property type="match status" value="1"/>
</dbReference>
<sequence>MSAVENFVEVLDGLKSMKTGISGTRIRKLTQLAVDNVSLESQFVEKAEKYLKEAGENHKLGALYVIDSIARAYKEKANKLGETVNASAKDGTYADALYKLNTFIPEALTIVLDTVTSEQKEKVGKLLDIWKKSATFEAQQLQPIKNKYFVSNGGSNAASASALAGNNQPAPAPVPAPVQAQAPAPGQLPNLAALSSSDPNAQQAALFQMLQTLQATGQMPPLPTQQQQPPMQQPGRPPAQGLSQEEAFRNFRNHGGSQDRERDNNRYSRRGGRDRSRSPRSDGRNAPPPGHVIGERNIPGTPHYREKFVSSDPNVPDGSIKVLSRTLFIGGVPNYMDDQELASVLRPYAEVQSVILNNERKHAFVKVYSRAEAESVISSFNKNGALSLRTRWGVGFGPRDCCDYQHGTSLIPIERLTDADRRWVNAAEWGGIGLDRPLTSGLVMEEPDIEIGEGVSSKAISKKMPTDGSRNGPRSTKPGEPDDIYTDPLNNSNIPSFMQGGNKANPLANLFNQSQSAAPAPAPAPPAAGGEANAQLSNLMAFLQQQQQK</sequence>
<dbReference type="GO" id="GO:0031126">
    <property type="term" value="P:sno(s)RNA 3'-end processing"/>
    <property type="evidence" value="ECO:0007669"/>
    <property type="project" value="EnsemblFungi"/>
</dbReference>
<keyword evidence="10" id="KW-1185">Reference proteome</keyword>
<dbReference type="EMBL" id="KV454211">
    <property type="protein sequence ID" value="ODQ59359.1"/>
    <property type="molecule type" value="Genomic_DNA"/>
</dbReference>
<dbReference type="GO" id="GO:0030847">
    <property type="term" value="P:termination of RNA polymerase II transcription, exosome-dependent"/>
    <property type="evidence" value="ECO:0007669"/>
    <property type="project" value="EnsemblFungi"/>
</dbReference>
<dbReference type="GO" id="GO:0034472">
    <property type="term" value="P:snRNA 3'-end processing"/>
    <property type="evidence" value="ECO:0007669"/>
    <property type="project" value="EnsemblFungi"/>
</dbReference>
<dbReference type="STRING" id="683960.A0A1E3P1K1"/>
<feature type="compositionally biased region" description="Low complexity" evidence="6">
    <location>
        <begin position="177"/>
        <end position="194"/>
    </location>
</feature>
<dbReference type="GO" id="GO:0031124">
    <property type="term" value="P:mRNA 3'-end processing"/>
    <property type="evidence" value="ECO:0007669"/>
    <property type="project" value="EnsemblFungi"/>
</dbReference>
<dbReference type="Pfam" id="PF21380">
    <property type="entry name" value="Nrd1-Seb1_dom2"/>
    <property type="match status" value="1"/>
</dbReference>
<evidence type="ECO:0000256" key="2">
    <source>
        <dbReference type="ARBA" id="ARBA00022553"/>
    </source>
</evidence>
<evidence type="ECO:0000313" key="10">
    <source>
        <dbReference type="Proteomes" id="UP000094112"/>
    </source>
</evidence>
<gene>
    <name evidence="9" type="ORF">WICANDRAFT_56009</name>
</gene>
<evidence type="ECO:0000256" key="5">
    <source>
        <dbReference type="PROSITE-ProRule" id="PRU00176"/>
    </source>
</evidence>
<dbReference type="InterPro" id="IPR035979">
    <property type="entry name" value="RBD_domain_sf"/>
</dbReference>
<feature type="compositionally biased region" description="Low complexity" evidence="6">
    <location>
        <begin position="159"/>
        <end position="169"/>
    </location>
</feature>
<evidence type="ECO:0008006" key="11">
    <source>
        <dbReference type="Google" id="ProtNLM"/>
    </source>
</evidence>
<evidence type="ECO:0000259" key="8">
    <source>
        <dbReference type="PROSITE" id="PS51391"/>
    </source>
</evidence>
<evidence type="ECO:0000256" key="3">
    <source>
        <dbReference type="ARBA" id="ARBA00022884"/>
    </source>
</evidence>
<organism evidence="9 10">
    <name type="scientific">Wickerhamomyces anomalus (strain ATCC 58044 / CBS 1984 / NCYC 433 / NRRL Y-366-8)</name>
    <name type="common">Yeast</name>
    <name type="synonym">Hansenula anomala</name>
    <dbReference type="NCBI Taxonomy" id="683960"/>
    <lineage>
        <taxon>Eukaryota</taxon>
        <taxon>Fungi</taxon>
        <taxon>Dikarya</taxon>
        <taxon>Ascomycota</taxon>
        <taxon>Saccharomycotina</taxon>
        <taxon>Saccharomycetes</taxon>
        <taxon>Phaffomycetales</taxon>
        <taxon>Wickerhamomycetaceae</taxon>
        <taxon>Wickerhamomyces</taxon>
    </lineage>
</organism>
<dbReference type="InterPro" id="IPR048892">
    <property type="entry name" value="Nrd1_Seb1_dom2"/>
</dbReference>
<evidence type="ECO:0000313" key="9">
    <source>
        <dbReference type="EMBL" id="ODQ59359.1"/>
    </source>
</evidence>
<dbReference type="Pfam" id="PF04818">
    <property type="entry name" value="CID"/>
    <property type="match status" value="1"/>
</dbReference>
<dbReference type="SMART" id="SM00582">
    <property type="entry name" value="RPR"/>
    <property type="match status" value="1"/>
</dbReference>
<feature type="compositionally biased region" description="Polar residues" evidence="6">
    <location>
        <begin position="534"/>
        <end position="549"/>
    </location>
</feature>
<evidence type="ECO:0000256" key="1">
    <source>
        <dbReference type="ARBA" id="ARBA00004123"/>
    </source>
</evidence>
<dbReference type="RefSeq" id="XP_019038566.1">
    <property type="nucleotide sequence ID" value="XM_019182767.1"/>
</dbReference>
<dbReference type="OrthoDB" id="79367at2759"/>
<dbReference type="CDD" id="cd16984">
    <property type="entry name" value="CID_Nrd1_like"/>
    <property type="match status" value="1"/>
</dbReference>
<dbReference type="Gene3D" id="1.25.40.90">
    <property type="match status" value="1"/>
</dbReference>
<protein>
    <recommendedName>
        <fullName evidence="11">Protein NRD1</fullName>
    </recommendedName>
</protein>
<dbReference type="GO" id="GO:0001068">
    <property type="term" value="F:transcription regulatory region RNA binding"/>
    <property type="evidence" value="ECO:0007669"/>
    <property type="project" value="EnsemblFungi"/>
</dbReference>
<feature type="region of interest" description="Disordered" evidence="6">
    <location>
        <begin position="218"/>
        <end position="315"/>
    </location>
</feature>
<dbReference type="SUPFAM" id="SSF54928">
    <property type="entry name" value="RNA-binding domain, RBD"/>
    <property type="match status" value="1"/>
</dbReference>
<evidence type="ECO:0000256" key="6">
    <source>
        <dbReference type="SAM" id="MobiDB-lite"/>
    </source>
</evidence>
<feature type="compositionally biased region" description="Basic and acidic residues" evidence="6">
    <location>
        <begin position="257"/>
        <end position="283"/>
    </location>
</feature>
<feature type="region of interest" description="Disordered" evidence="6">
    <location>
        <begin position="453"/>
        <end position="549"/>
    </location>
</feature>
<dbReference type="AlphaFoldDB" id="A0A1E3P1K1"/>
<dbReference type="PANTHER" id="PTHR23140">
    <property type="entry name" value="RNA PROCESSING PROTEIN LD23810P"/>
    <property type="match status" value="1"/>
</dbReference>
<dbReference type="GO" id="GO:0042780">
    <property type="term" value="P:tRNA 3'-end processing"/>
    <property type="evidence" value="ECO:0007669"/>
    <property type="project" value="EnsemblFungi"/>
</dbReference>
<dbReference type="InterPro" id="IPR051485">
    <property type="entry name" value="SR-CTD_assoc_factor"/>
</dbReference>
<dbReference type="GO" id="GO:0071034">
    <property type="term" value="P:CUT catabolic process"/>
    <property type="evidence" value="ECO:0007669"/>
    <property type="project" value="EnsemblFungi"/>
</dbReference>